<accession>A0A7R8CW28</accession>
<dbReference type="EMBL" id="HG994584">
    <property type="protein sequence ID" value="CAF2949848.1"/>
    <property type="molecule type" value="Genomic_DNA"/>
</dbReference>
<protein>
    <submittedName>
        <fullName evidence="2">(salmon louse) hypothetical protein</fullName>
    </submittedName>
</protein>
<evidence type="ECO:0000256" key="1">
    <source>
        <dbReference type="SAM" id="MobiDB-lite"/>
    </source>
</evidence>
<organism evidence="2 3">
    <name type="scientific">Lepeophtheirus salmonis</name>
    <name type="common">Salmon louse</name>
    <name type="synonym">Caligus salmonis</name>
    <dbReference type="NCBI Taxonomy" id="72036"/>
    <lineage>
        <taxon>Eukaryota</taxon>
        <taxon>Metazoa</taxon>
        <taxon>Ecdysozoa</taxon>
        <taxon>Arthropoda</taxon>
        <taxon>Crustacea</taxon>
        <taxon>Multicrustacea</taxon>
        <taxon>Hexanauplia</taxon>
        <taxon>Copepoda</taxon>
        <taxon>Siphonostomatoida</taxon>
        <taxon>Caligidae</taxon>
        <taxon>Lepeophtheirus</taxon>
    </lineage>
</organism>
<evidence type="ECO:0000313" key="3">
    <source>
        <dbReference type="Proteomes" id="UP000675881"/>
    </source>
</evidence>
<sequence length="147" mass="17198">MSLENSSRVPVTLRDFFWNDPFFSSTWDDFHKVQEEMMKRSQEVFEKFQEDESSSSGKKESSSADKKDSSSSMTSERKESSVGGPGVSFNNKERSLFQDNGIHGDATPWFFSRRWLMPSIFNNDFHKDLNIFQDKDEQVIRIKDEEE</sequence>
<evidence type="ECO:0000313" key="2">
    <source>
        <dbReference type="EMBL" id="CAF2949848.1"/>
    </source>
</evidence>
<feature type="compositionally biased region" description="Basic and acidic residues" evidence="1">
    <location>
        <begin position="57"/>
        <end position="80"/>
    </location>
</feature>
<keyword evidence="3" id="KW-1185">Reference proteome</keyword>
<gene>
    <name evidence="2" type="ORF">LSAA_10123</name>
</gene>
<proteinExistence type="predicted"/>
<feature type="region of interest" description="Disordered" evidence="1">
    <location>
        <begin position="43"/>
        <end position="92"/>
    </location>
</feature>
<dbReference type="AlphaFoldDB" id="A0A7R8CW28"/>
<dbReference type="OrthoDB" id="1431247at2759"/>
<name>A0A7R8CW28_LEPSM</name>
<dbReference type="Proteomes" id="UP000675881">
    <property type="component" value="Chromosome 5"/>
</dbReference>
<reference evidence="2" key="1">
    <citation type="submission" date="2021-02" db="EMBL/GenBank/DDBJ databases">
        <authorList>
            <person name="Bekaert M."/>
        </authorList>
    </citation>
    <scope>NUCLEOTIDE SEQUENCE</scope>
    <source>
        <strain evidence="2">IoA-00</strain>
    </source>
</reference>